<dbReference type="Pfam" id="PF04891">
    <property type="entry name" value="NifQ"/>
    <property type="match status" value="1"/>
</dbReference>
<protein>
    <submittedName>
        <fullName evidence="1">Nitrogen fixation protein NifQ</fullName>
    </submittedName>
</protein>
<sequence length="210" mass="23998">MQYAHSRPIRYAGNLYGAMPPRVVERPCTAPTRQVLYADLMATRRGEPAEEKLARILSSWHLGLGVMPDWLGLGQRTFRKLMDYHFPGFNSTMLENPGRSRDPGRHGETRDLYELLMDNRTRHSLSEAWMADIIVAGCMGGDHLWQDLGLWSRADLSSLMEENFFPLARQNQKDMKWKKFLYRKLCETHGMTACRAPSCDACADYAGCHG</sequence>
<organism evidence="1">
    <name type="scientific">Candidatus Kentrum sp. FW</name>
    <dbReference type="NCBI Taxonomy" id="2126338"/>
    <lineage>
        <taxon>Bacteria</taxon>
        <taxon>Pseudomonadati</taxon>
        <taxon>Pseudomonadota</taxon>
        <taxon>Gammaproteobacteria</taxon>
        <taxon>Candidatus Kentrum</taxon>
    </lineage>
</organism>
<name>A0A450TYE8_9GAMM</name>
<reference evidence="1" key="1">
    <citation type="submission" date="2019-02" db="EMBL/GenBank/DDBJ databases">
        <authorList>
            <person name="Gruber-Vodicka R. H."/>
            <person name="Seah K. B. B."/>
        </authorList>
    </citation>
    <scope>NUCLEOTIDE SEQUENCE</scope>
    <source>
        <strain evidence="1">BECK_BZ131</strain>
    </source>
</reference>
<dbReference type="GO" id="GO:0009399">
    <property type="term" value="P:nitrogen fixation"/>
    <property type="evidence" value="ECO:0007669"/>
    <property type="project" value="InterPro"/>
</dbReference>
<dbReference type="AlphaFoldDB" id="A0A450TYE8"/>
<dbReference type="EMBL" id="CAADFE010000063">
    <property type="protein sequence ID" value="VFJ74519.1"/>
    <property type="molecule type" value="Genomic_DNA"/>
</dbReference>
<dbReference type="GO" id="GO:0030151">
    <property type="term" value="F:molybdenum ion binding"/>
    <property type="evidence" value="ECO:0007669"/>
    <property type="project" value="InterPro"/>
</dbReference>
<dbReference type="InterPro" id="IPR006975">
    <property type="entry name" value="NifQ"/>
</dbReference>
<accession>A0A450TYE8</accession>
<gene>
    <name evidence="1" type="ORF">BECKFW1821C_GA0114237_106314</name>
</gene>
<proteinExistence type="predicted"/>
<evidence type="ECO:0000313" key="1">
    <source>
        <dbReference type="EMBL" id="VFJ74519.1"/>
    </source>
</evidence>